<dbReference type="GO" id="GO:0005980">
    <property type="term" value="P:glycogen catabolic process"/>
    <property type="evidence" value="ECO:0007669"/>
    <property type="project" value="InterPro"/>
</dbReference>
<name>A0A2G1QPN0_9HYPH</name>
<dbReference type="InterPro" id="IPR006047">
    <property type="entry name" value="GH13_cat_dom"/>
</dbReference>
<dbReference type="Pfam" id="PF02922">
    <property type="entry name" value="CBM_48"/>
    <property type="match status" value="1"/>
</dbReference>
<comment type="similarity">
    <text evidence="1">Belongs to the glycosyl hydrolase 13 family.</text>
</comment>
<dbReference type="InterPro" id="IPR044505">
    <property type="entry name" value="GlgX_Isoamylase_N_E_set"/>
</dbReference>
<keyword evidence="3" id="KW-0326">Glycosidase</keyword>
<evidence type="ECO:0000313" key="7">
    <source>
        <dbReference type="Proteomes" id="UP000221168"/>
    </source>
</evidence>
<reference evidence="6 7" key="1">
    <citation type="submission" date="2017-10" db="EMBL/GenBank/DDBJ databases">
        <title>Sedimentibacterium mangrovi gen. nov., sp. nov., a novel member of family Phyllobacteriacea isolated from mangrove sediment.</title>
        <authorList>
            <person name="Liao H."/>
            <person name="Tian Y."/>
        </authorList>
    </citation>
    <scope>NUCLEOTIDE SEQUENCE [LARGE SCALE GENOMIC DNA]</scope>
    <source>
        <strain evidence="6 7">X9-2-2</strain>
    </source>
</reference>
<dbReference type="InterPro" id="IPR017853">
    <property type="entry name" value="GH"/>
</dbReference>
<dbReference type="InterPro" id="IPR004193">
    <property type="entry name" value="Glyco_hydro_13_N"/>
</dbReference>
<dbReference type="GO" id="GO:0004135">
    <property type="term" value="F:amylo-alpha-1,6-glucosidase activity"/>
    <property type="evidence" value="ECO:0007669"/>
    <property type="project" value="InterPro"/>
</dbReference>
<dbReference type="OrthoDB" id="3236218at2"/>
<proteinExistence type="inferred from homology"/>
<evidence type="ECO:0000259" key="5">
    <source>
        <dbReference type="SMART" id="SM00642"/>
    </source>
</evidence>
<dbReference type="InterPro" id="IPR013783">
    <property type="entry name" value="Ig-like_fold"/>
</dbReference>
<dbReference type="EMBL" id="PDVP01000004">
    <property type="protein sequence ID" value="PHP67424.1"/>
    <property type="molecule type" value="Genomic_DNA"/>
</dbReference>
<dbReference type="NCBIfam" id="TIGR02100">
    <property type="entry name" value="glgX_debranch"/>
    <property type="match status" value="1"/>
</dbReference>
<dbReference type="Gene3D" id="3.20.20.80">
    <property type="entry name" value="Glycosidases"/>
    <property type="match status" value="1"/>
</dbReference>
<dbReference type="AlphaFoldDB" id="A0A2G1QPN0"/>
<dbReference type="InterPro" id="IPR014756">
    <property type="entry name" value="Ig_E-set"/>
</dbReference>
<protein>
    <submittedName>
        <fullName evidence="6">Glycogen debranching enzyme GlgX</fullName>
    </submittedName>
</protein>
<dbReference type="CDD" id="cd11326">
    <property type="entry name" value="AmyAc_Glg_debranch"/>
    <property type="match status" value="1"/>
</dbReference>
<evidence type="ECO:0000256" key="3">
    <source>
        <dbReference type="ARBA" id="ARBA00023295"/>
    </source>
</evidence>
<dbReference type="CDD" id="cd02856">
    <property type="entry name" value="E_set_GDE_Isoamylase_N"/>
    <property type="match status" value="1"/>
</dbReference>
<dbReference type="Gene3D" id="2.60.40.10">
    <property type="entry name" value="Immunoglobulins"/>
    <property type="match status" value="1"/>
</dbReference>
<evidence type="ECO:0000256" key="4">
    <source>
        <dbReference type="SAM" id="MobiDB-lite"/>
    </source>
</evidence>
<dbReference type="InterPro" id="IPR011837">
    <property type="entry name" value="Glycogen_debranch_GlgX"/>
</dbReference>
<feature type="compositionally biased region" description="Basic and acidic residues" evidence="4">
    <location>
        <begin position="440"/>
        <end position="455"/>
    </location>
</feature>
<dbReference type="PANTHER" id="PTHR43002">
    <property type="entry name" value="GLYCOGEN DEBRANCHING ENZYME"/>
    <property type="match status" value="1"/>
</dbReference>
<feature type="domain" description="Glycosyl hydrolase family 13 catalytic" evidence="5">
    <location>
        <begin position="143"/>
        <end position="541"/>
    </location>
</feature>
<keyword evidence="7" id="KW-1185">Reference proteome</keyword>
<accession>A0A2G1QPN0</accession>
<evidence type="ECO:0000313" key="6">
    <source>
        <dbReference type="EMBL" id="PHP67424.1"/>
    </source>
</evidence>
<dbReference type="SMART" id="SM00642">
    <property type="entry name" value="Aamy"/>
    <property type="match status" value="1"/>
</dbReference>
<gene>
    <name evidence="6" type="primary">glgX</name>
    <name evidence="6" type="ORF">CSC94_09610</name>
</gene>
<dbReference type="RefSeq" id="WP_099306251.1">
    <property type="nucleotide sequence ID" value="NZ_PDVP01000004.1"/>
</dbReference>
<dbReference type="InterPro" id="IPR013780">
    <property type="entry name" value="Glyco_hydro_b"/>
</dbReference>
<dbReference type="SUPFAM" id="SSF51011">
    <property type="entry name" value="Glycosyl hydrolase domain"/>
    <property type="match status" value="1"/>
</dbReference>
<dbReference type="SUPFAM" id="SSF51445">
    <property type="entry name" value="(Trans)glycosidases"/>
    <property type="match status" value="1"/>
</dbReference>
<keyword evidence="2" id="KW-0378">Hydrolase</keyword>
<organism evidence="6 7">
    <name type="scientific">Zhengella mangrovi</name>
    <dbReference type="NCBI Taxonomy" id="1982044"/>
    <lineage>
        <taxon>Bacteria</taxon>
        <taxon>Pseudomonadati</taxon>
        <taxon>Pseudomonadota</taxon>
        <taxon>Alphaproteobacteria</taxon>
        <taxon>Hyphomicrobiales</taxon>
        <taxon>Notoacmeibacteraceae</taxon>
        <taxon>Zhengella</taxon>
    </lineage>
</organism>
<dbReference type="Gene3D" id="2.60.40.1180">
    <property type="entry name" value="Golgi alpha-mannosidase II"/>
    <property type="match status" value="1"/>
</dbReference>
<dbReference type="SUPFAM" id="SSF81296">
    <property type="entry name" value="E set domains"/>
    <property type="match status" value="1"/>
</dbReference>
<comment type="caution">
    <text evidence="6">The sequence shown here is derived from an EMBL/GenBank/DDBJ whole genome shotgun (WGS) entry which is preliminary data.</text>
</comment>
<dbReference type="Proteomes" id="UP000221168">
    <property type="component" value="Unassembled WGS sequence"/>
</dbReference>
<feature type="region of interest" description="Disordered" evidence="4">
    <location>
        <begin position="440"/>
        <end position="472"/>
    </location>
</feature>
<evidence type="ECO:0000256" key="1">
    <source>
        <dbReference type="ARBA" id="ARBA00008061"/>
    </source>
</evidence>
<sequence>MTGSRLTGTGARFAVPAPDATAVRLCLFDRQGRETGRHAMTPGDDGWWRLDMAGIAAGQAYGFRADGPWQPDAGHWFDPDRLLVDPWATRIDRPYRHDARLLGRGRGAGGDTAGLMPKAILEPQAGDGVPPPVSLAPGGLVYEVNVRGFSMLHPDIPAEERGTLSALKHPSVIAHLHSIGVTAVELMPVTAWIDERHLPSLGLANAWGYNPVTFMALDPRLAPGGIGDLRAVSDALRAAGIGVILDLVFNHTGESDEDGTILSLRGLMGARAFRRDAQGRLVNDTGTGNTVACDDPAIIGLILDSLRHFVLAGGVDGFRFDLAPVLGRTAEGFSPDAPLLQAMLDDPVTGSRVLIAEPWDIGPGGYQLGRFPDPFLEWNDAYRDDMRRFWRGDSHMLGRFATRLAGSQDVFGGHESRGVSFLAAHDGFTLADLVSHAHKHNEANGEGNRDGHDHNISWNNGTEGDSDDTGVRSARRADVTALLSTLYLTRGTIMLTAGDEFGRSQRGNNNAYAQDNELTWIDWTNRDDRVLAHARDLARLRTRFPALAAPAFLTGAATAAGIADVTWLRPDGAAMTPADWEAEDGSQLTMLLATGAQDEPLLAVCVNRSHGDSTFQLLVEECPEVIASTRQQVAARQIAVLVLNMEKKAWSLVAGGGIEPPTSGL</sequence>
<evidence type="ECO:0000256" key="2">
    <source>
        <dbReference type="ARBA" id="ARBA00022801"/>
    </source>
</evidence>